<organism evidence="8 9">
    <name type="scientific">Rhizophagus irregularis (strain DAOM 181602 / DAOM 197198 / MUCL 43194)</name>
    <name type="common">Arbuscular mycorrhizal fungus</name>
    <name type="synonym">Glomus intraradices</name>
    <dbReference type="NCBI Taxonomy" id="747089"/>
    <lineage>
        <taxon>Eukaryota</taxon>
        <taxon>Fungi</taxon>
        <taxon>Fungi incertae sedis</taxon>
        <taxon>Mucoromycota</taxon>
        <taxon>Glomeromycotina</taxon>
        <taxon>Glomeromycetes</taxon>
        <taxon>Glomerales</taxon>
        <taxon>Glomeraceae</taxon>
        <taxon>Rhizophagus</taxon>
    </lineage>
</organism>
<dbReference type="PROSITE" id="PS00107">
    <property type="entry name" value="PROTEIN_KINASE_ATP"/>
    <property type="match status" value="1"/>
</dbReference>
<evidence type="ECO:0000256" key="3">
    <source>
        <dbReference type="ARBA" id="ARBA00022741"/>
    </source>
</evidence>
<dbReference type="GO" id="GO:0000407">
    <property type="term" value="C:phagophore assembly site"/>
    <property type="evidence" value="ECO:0007669"/>
    <property type="project" value="TreeGrafter"/>
</dbReference>
<dbReference type="InterPro" id="IPR011009">
    <property type="entry name" value="Kinase-like_dom_sf"/>
</dbReference>
<dbReference type="GO" id="GO:0010506">
    <property type="term" value="P:regulation of autophagy"/>
    <property type="evidence" value="ECO:0007669"/>
    <property type="project" value="InterPro"/>
</dbReference>
<dbReference type="EMBL" id="AUPC02000421">
    <property type="protein sequence ID" value="POG59923.1"/>
    <property type="molecule type" value="Genomic_DNA"/>
</dbReference>
<dbReference type="Proteomes" id="UP000018888">
    <property type="component" value="Unassembled WGS sequence"/>
</dbReference>
<gene>
    <name evidence="8" type="ORF">GLOIN_2v1817726</name>
</gene>
<evidence type="ECO:0000256" key="6">
    <source>
        <dbReference type="PROSITE-ProRule" id="PRU10141"/>
    </source>
</evidence>
<evidence type="ECO:0000259" key="7">
    <source>
        <dbReference type="PROSITE" id="PS50011"/>
    </source>
</evidence>
<evidence type="ECO:0000256" key="4">
    <source>
        <dbReference type="ARBA" id="ARBA00022777"/>
    </source>
</evidence>
<evidence type="ECO:0000256" key="5">
    <source>
        <dbReference type="ARBA" id="ARBA00022840"/>
    </source>
</evidence>
<dbReference type="Gene3D" id="1.10.510.10">
    <property type="entry name" value="Transferase(Phosphotransferase) domain 1"/>
    <property type="match status" value="1"/>
</dbReference>
<reference evidence="8 9" key="2">
    <citation type="journal article" date="2018" name="New Phytol.">
        <title>High intraspecific genome diversity in the model arbuscular mycorrhizal symbiont Rhizophagus irregularis.</title>
        <authorList>
            <person name="Chen E.C.H."/>
            <person name="Morin E."/>
            <person name="Beaudet D."/>
            <person name="Noel J."/>
            <person name="Yildirir G."/>
            <person name="Ndikumana S."/>
            <person name="Charron P."/>
            <person name="St-Onge C."/>
            <person name="Giorgi J."/>
            <person name="Kruger M."/>
            <person name="Marton T."/>
            <person name="Ropars J."/>
            <person name="Grigoriev I.V."/>
            <person name="Hainaut M."/>
            <person name="Henrissat B."/>
            <person name="Roux C."/>
            <person name="Martin F."/>
            <person name="Corradi N."/>
        </authorList>
    </citation>
    <scope>NUCLEOTIDE SEQUENCE [LARGE SCALE GENOMIC DNA]</scope>
    <source>
        <strain evidence="8 9">DAOM 197198</strain>
    </source>
</reference>
<dbReference type="PANTHER" id="PTHR24348">
    <property type="entry name" value="SERINE/THREONINE-PROTEIN KINASE UNC-51-RELATED"/>
    <property type="match status" value="1"/>
</dbReference>
<proteinExistence type="predicted"/>
<dbReference type="PROSITE" id="PS50011">
    <property type="entry name" value="PROTEIN_KINASE_DOM"/>
    <property type="match status" value="1"/>
</dbReference>
<dbReference type="Pfam" id="PF00069">
    <property type="entry name" value="Pkinase"/>
    <property type="match status" value="1"/>
</dbReference>
<keyword evidence="4" id="KW-0418">Kinase</keyword>
<dbReference type="EC" id="2.7.11.1" evidence="1"/>
<accession>A0A2P4P3E7</accession>
<dbReference type="GO" id="GO:0005776">
    <property type="term" value="C:autophagosome"/>
    <property type="evidence" value="ECO:0007669"/>
    <property type="project" value="TreeGrafter"/>
</dbReference>
<dbReference type="PANTHER" id="PTHR24348:SF22">
    <property type="entry name" value="NON-SPECIFIC SERINE_THREONINE PROTEIN KINASE"/>
    <property type="match status" value="1"/>
</dbReference>
<reference evidence="8 9" key="1">
    <citation type="journal article" date="2013" name="Proc. Natl. Acad. Sci. U.S.A.">
        <title>Genome of an arbuscular mycorrhizal fungus provides insight into the oldest plant symbiosis.</title>
        <authorList>
            <person name="Tisserant E."/>
            <person name="Malbreil M."/>
            <person name="Kuo A."/>
            <person name="Kohler A."/>
            <person name="Symeonidi A."/>
            <person name="Balestrini R."/>
            <person name="Charron P."/>
            <person name="Duensing N."/>
            <person name="Frei Dit Frey N."/>
            <person name="Gianinazzi-Pearson V."/>
            <person name="Gilbert L.B."/>
            <person name="Handa Y."/>
            <person name="Herr J.R."/>
            <person name="Hijri M."/>
            <person name="Koul R."/>
            <person name="Kawaguchi M."/>
            <person name="Krajinski F."/>
            <person name="Lammers P.J."/>
            <person name="Masclaux F.G."/>
            <person name="Murat C."/>
            <person name="Morin E."/>
            <person name="Ndikumana S."/>
            <person name="Pagni M."/>
            <person name="Petitpierre D."/>
            <person name="Requena N."/>
            <person name="Rosikiewicz P."/>
            <person name="Riley R."/>
            <person name="Saito K."/>
            <person name="San Clemente H."/>
            <person name="Shapiro H."/>
            <person name="van Tuinen D."/>
            <person name="Becard G."/>
            <person name="Bonfante P."/>
            <person name="Paszkowski U."/>
            <person name="Shachar-Hill Y.Y."/>
            <person name="Tuskan G.A."/>
            <person name="Young P.W."/>
            <person name="Sanders I.R."/>
            <person name="Henrissat B."/>
            <person name="Rensing S.A."/>
            <person name="Grigoriev I.V."/>
            <person name="Corradi N."/>
            <person name="Roux C."/>
            <person name="Martin F."/>
        </authorList>
    </citation>
    <scope>NUCLEOTIDE SEQUENCE [LARGE SCALE GENOMIC DNA]</scope>
    <source>
        <strain evidence="8 9">DAOM 197198</strain>
    </source>
</reference>
<dbReference type="GO" id="GO:0004674">
    <property type="term" value="F:protein serine/threonine kinase activity"/>
    <property type="evidence" value="ECO:0007669"/>
    <property type="project" value="UniProtKB-EC"/>
</dbReference>
<dbReference type="InterPro" id="IPR017441">
    <property type="entry name" value="Protein_kinase_ATP_BS"/>
</dbReference>
<keyword evidence="3 6" id="KW-0547">Nucleotide-binding</keyword>
<dbReference type="AlphaFoldDB" id="A0A2P4P3E7"/>
<dbReference type="InterPro" id="IPR000719">
    <property type="entry name" value="Prot_kinase_dom"/>
</dbReference>
<dbReference type="VEuPathDB" id="FungiDB:RhiirFUN_017470"/>
<dbReference type="GO" id="GO:0016020">
    <property type="term" value="C:membrane"/>
    <property type="evidence" value="ECO:0007669"/>
    <property type="project" value="TreeGrafter"/>
</dbReference>
<dbReference type="GO" id="GO:0000045">
    <property type="term" value="P:autophagosome assembly"/>
    <property type="evidence" value="ECO:0007669"/>
    <property type="project" value="TreeGrafter"/>
</dbReference>
<evidence type="ECO:0000313" key="9">
    <source>
        <dbReference type="Proteomes" id="UP000018888"/>
    </source>
</evidence>
<evidence type="ECO:0000256" key="2">
    <source>
        <dbReference type="ARBA" id="ARBA00022679"/>
    </source>
</evidence>
<keyword evidence="9" id="KW-1185">Reference proteome</keyword>
<dbReference type="SUPFAM" id="SSF56112">
    <property type="entry name" value="Protein kinase-like (PK-like)"/>
    <property type="match status" value="1"/>
</dbReference>
<dbReference type="InterPro" id="IPR045269">
    <property type="entry name" value="Atg1-like"/>
</dbReference>
<dbReference type="PIRSF" id="PIRSF000654">
    <property type="entry name" value="Integrin-linked_kinase"/>
    <property type="match status" value="1"/>
</dbReference>
<feature type="binding site" evidence="6">
    <location>
        <position position="62"/>
    </location>
    <ligand>
        <name>ATP</name>
        <dbReference type="ChEBI" id="CHEBI:30616"/>
    </ligand>
</feature>
<name>A0A2P4P3E7_RHIID</name>
<dbReference type="GO" id="GO:0005829">
    <property type="term" value="C:cytosol"/>
    <property type="evidence" value="ECO:0007669"/>
    <property type="project" value="TreeGrafter"/>
</dbReference>
<comment type="caution">
    <text evidence="8">The sequence shown here is derived from an EMBL/GenBank/DDBJ whole genome shotgun (WGS) entry which is preliminary data.</text>
</comment>
<keyword evidence="5 6" id="KW-0067">ATP-binding</keyword>
<protein>
    <recommendedName>
        <fullName evidence="1">non-specific serine/threonine protein kinase</fullName>
        <ecNumber evidence="1">2.7.11.1</ecNumber>
    </recommendedName>
</protein>
<keyword evidence="2" id="KW-0808">Transferase</keyword>
<feature type="domain" description="Protein kinase" evidence="7">
    <location>
        <begin position="33"/>
        <end position="280"/>
    </location>
</feature>
<dbReference type="GO" id="GO:0005524">
    <property type="term" value="F:ATP binding"/>
    <property type="evidence" value="ECO:0007669"/>
    <property type="project" value="UniProtKB-UniRule"/>
</dbReference>
<sequence>MASNSGINEDKQIQWLENGIVENYINYYDYNEFKDFQCIGSGGFSKVYRATLKNSDTVIALKCIKNNNLFIKEIVNEIKLLQKVNLHVNIIKFFGITKKKNNEDTNYLLILEYADSGTLGEFLKNNFSRLDWNMKLQFAIQIADAVSCLHENDIIHCDLHSDNILVHQNMLKLADFGHSHRLAEVSTQKDIVGVLPYIDPQFFQTQTSNNKSYCYKPNKKSDIYSIGVLLWEISSGYKPFKSYNSYQRNKLLLEILDGKRETPIPNTPIDYINIYTSINV</sequence>
<evidence type="ECO:0000313" key="8">
    <source>
        <dbReference type="EMBL" id="POG59923.1"/>
    </source>
</evidence>
<evidence type="ECO:0000256" key="1">
    <source>
        <dbReference type="ARBA" id="ARBA00012513"/>
    </source>
</evidence>